<protein>
    <submittedName>
        <fullName evidence="2">Uncharacterized protein</fullName>
    </submittedName>
</protein>
<sequence length="343" mass="38799">MAIPANTIIEAASRAYRADSPIIIDEICHRLEWVWGLEYGVLEEYLSKFSDPQLVNILMDDDLILLAHPDLIRKIFLAKITGTSSKPRIMIQELYQGCQTFEYLVLPVNPASGVPPRLLSSSIPPHLTICSSVGKILKRWGYGYTDYDTLRDSFINLVKTSPPAGSTFILNVDNFINLRYLHKAWSICPVSSRFLGLGDSDEEKESGEDAASSTMEWEIETLSNSDEPQRRLLPHGFEKDPVLKIRPVQVVDDDDDAISQDSYITGEDPEEYAKASLVRGDYDRTWLKGMERWVQSASVVVDDQMLLDDGQIEEDSREQPRVATSLDLNRPDYLSRHQARTTT</sequence>
<proteinExistence type="predicted"/>
<dbReference type="AlphaFoldDB" id="A0AAD7NX99"/>
<evidence type="ECO:0000313" key="2">
    <source>
        <dbReference type="EMBL" id="KAJ7778778.1"/>
    </source>
</evidence>
<feature type="region of interest" description="Disordered" evidence="1">
    <location>
        <begin position="311"/>
        <end position="343"/>
    </location>
</feature>
<dbReference type="EMBL" id="JARJLG010000008">
    <property type="protein sequence ID" value="KAJ7778778.1"/>
    <property type="molecule type" value="Genomic_DNA"/>
</dbReference>
<dbReference type="Proteomes" id="UP001215280">
    <property type="component" value="Unassembled WGS sequence"/>
</dbReference>
<accession>A0AAD7NX99</accession>
<evidence type="ECO:0000256" key="1">
    <source>
        <dbReference type="SAM" id="MobiDB-lite"/>
    </source>
</evidence>
<comment type="caution">
    <text evidence="2">The sequence shown here is derived from an EMBL/GenBank/DDBJ whole genome shotgun (WGS) entry which is preliminary data.</text>
</comment>
<gene>
    <name evidence="2" type="ORF">DFH07DRAFT_539809</name>
</gene>
<evidence type="ECO:0000313" key="3">
    <source>
        <dbReference type="Proteomes" id="UP001215280"/>
    </source>
</evidence>
<reference evidence="2" key="1">
    <citation type="submission" date="2023-03" db="EMBL/GenBank/DDBJ databases">
        <title>Massive genome expansion in bonnet fungi (Mycena s.s.) driven by repeated elements and novel gene families across ecological guilds.</title>
        <authorList>
            <consortium name="Lawrence Berkeley National Laboratory"/>
            <person name="Harder C.B."/>
            <person name="Miyauchi S."/>
            <person name="Viragh M."/>
            <person name="Kuo A."/>
            <person name="Thoen E."/>
            <person name="Andreopoulos B."/>
            <person name="Lu D."/>
            <person name="Skrede I."/>
            <person name="Drula E."/>
            <person name="Henrissat B."/>
            <person name="Morin E."/>
            <person name="Kohler A."/>
            <person name="Barry K."/>
            <person name="LaButti K."/>
            <person name="Morin E."/>
            <person name="Salamov A."/>
            <person name="Lipzen A."/>
            <person name="Mereny Z."/>
            <person name="Hegedus B."/>
            <person name="Baldrian P."/>
            <person name="Stursova M."/>
            <person name="Weitz H."/>
            <person name="Taylor A."/>
            <person name="Grigoriev I.V."/>
            <person name="Nagy L.G."/>
            <person name="Martin F."/>
            <person name="Kauserud H."/>
        </authorList>
    </citation>
    <scope>NUCLEOTIDE SEQUENCE</scope>
    <source>
        <strain evidence="2">CBHHK188m</strain>
    </source>
</reference>
<keyword evidence="3" id="KW-1185">Reference proteome</keyword>
<name>A0AAD7NX99_9AGAR</name>
<organism evidence="2 3">
    <name type="scientific">Mycena maculata</name>
    <dbReference type="NCBI Taxonomy" id="230809"/>
    <lineage>
        <taxon>Eukaryota</taxon>
        <taxon>Fungi</taxon>
        <taxon>Dikarya</taxon>
        <taxon>Basidiomycota</taxon>
        <taxon>Agaricomycotina</taxon>
        <taxon>Agaricomycetes</taxon>
        <taxon>Agaricomycetidae</taxon>
        <taxon>Agaricales</taxon>
        <taxon>Marasmiineae</taxon>
        <taxon>Mycenaceae</taxon>
        <taxon>Mycena</taxon>
    </lineage>
</organism>